<keyword evidence="3" id="KW-0378">Hydrolase</keyword>
<protein>
    <submittedName>
        <fullName evidence="4">Uncharacterized protein</fullName>
    </submittedName>
</protein>
<evidence type="ECO:0000256" key="2">
    <source>
        <dbReference type="ARBA" id="ARBA00022723"/>
    </source>
</evidence>
<name>A0A1S0TQH6_LOALO</name>
<dbReference type="GO" id="GO:0006508">
    <property type="term" value="P:proteolysis"/>
    <property type="evidence" value="ECO:0007669"/>
    <property type="project" value="UniProtKB-KW"/>
</dbReference>
<dbReference type="InParanoid" id="A0A1S0TQH6"/>
<evidence type="ECO:0000256" key="1">
    <source>
        <dbReference type="ARBA" id="ARBA00022670"/>
    </source>
</evidence>
<dbReference type="InterPro" id="IPR051458">
    <property type="entry name" value="Cyt/Met_Dipeptidase"/>
</dbReference>
<dbReference type="CTD" id="9947493"/>
<dbReference type="Gene3D" id="3.40.630.10">
    <property type="entry name" value="Zn peptidases"/>
    <property type="match status" value="1"/>
</dbReference>
<dbReference type="PANTHER" id="PTHR43270:SF4">
    <property type="entry name" value="CARNOSINE DIPEPTIDASE 2, ISOFORM A"/>
    <property type="match status" value="1"/>
</dbReference>
<dbReference type="RefSeq" id="XP_003145628.1">
    <property type="nucleotide sequence ID" value="XM_003145580.1"/>
</dbReference>
<dbReference type="PANTHER" id="PTHR43270">
    <property type="entry name" value="BETA-ALA-HIS DIPEPTIDASE"/>
    <property type="match status" value="1"/>
</dbReference>
<dbReference type="GO" id="GO:0046872">
    <property type="term" value="F:metal ion binding"/>
    <property type="evidence" value="ECO:0007669"/>
    <property type="project" value="UniProtKB-KW"/>
</dbReference>
<evidence type="ECO:0000313" key="4">
    <source>
        <dbReference type="EMBL" id="EFO18442.1"/>
    </source>
</evidence>
<proteinExistence type="predicted"/>
<gene>
    <name evidence="4" type="ORF">LOAG_10053</name>
</gene>
<dbReference type="GO" id="GO:0008233">
    <property type="term" value="F:peptidase activity"/>
    <property type="evidence" value="ECO:0007669"/>
    <property type="project" value="UniProtKB-KW"/>
</dbReference>
<dbReference type="AlphaFoldDB" id="A0A1S0TQH6"/>
<sequence>MAKMRKPSLHRKILTISEQREPSRKVLTFSLINRILHCRLPSAFLVYGLEPDYIREGGSIPVIIVFQEMTRSSVVLLPIGSSDDIAHSQNGKLFRILQRRINLPTTCLGESGKTVHCAFEGSKKENTYVPTGPVKSPKWCVYFLKLASRKRKCIDREEGARQKHW</sequence>
<dbReference type="EMBL" id="JH712092">
    <property type="protein sequence ID" value="EFO18442.1"/>
    <property type="molecule type" value="Genomic_DNA"/>
</dbReference>
<dbReference type="GeneID" id="9947493"/>
<dbReference type="OrthoDB" id="7832001at2759"/>
<keyword evidence="1" id="KW-0645">Protease</keyword>
<accession>A0A1S0TQH6</accession>
<dbReference type="KEGG" id="loa:LOAG_10053"/>
<keyword evidence="2" id="KW-0479">Metal-binding</keyword>
<organism evidence="4">
    <name type="scientific">Loa loa</name>
    <name type="common">Eye worm</name>
    <name type="synonym">Filaria loa</name>
    <dbReference type="NCBI Taxonomy" id="7209"/>
    <lineage>
        <taxon>Eukaryota</taxon>
        <taxon>Metazoa</taxon>
        <taxon>Ecdysozoa</taxon>
        <taxon>Nematoda</taxon>
        <taxon>Chromadorea</taxon>
        <taxon>Rhabditida</taxon>
        <taxon>Spirurina</taxon>
        <taxon>Spiruromorpha</taxon>
        <taxon>Filarioidea</taxon>
        <taxon>Onchocercidae</taxon>
        <taxon>Loa</taxon>
    </lineage>
</organism>
<reference evidence="4" key="1">
    <citation type="submission" date="2012-04" db="EMBL/GenBank/DDBJ databases">
        <title>The Genome Sequence of Loa loa.</title>
        <authorList>
            <consortium name="The Broad Institute Genome Sequencing Platform"/>
            <consortium name="Broad Institute Genome Sequencing Center for Infectious Disease"/>
            <person name="Nutman T.B."/>
            <person name="Fink D.L."/>
            <person name="Russ C."/>
            <person name="Young S."/>
            <person name="Zeng Q."/>
            <person name="Gargeya S."/>
            <person name="Alvarado L."/>
            <person name="Berlin A."/>
            <person name="Chapman S.B."/>
            <person name="Chen Z."/>
            <person name="Freedman E."/>
            <person name="Gellesch M."/>
            <person name="Goldberg J."/>
            <person name="Griggs A."/>
            <person name="Gujja S."/>
            <person name="Heilman E.R."/>
            <person name="Heiman D."/>
            <person name="Howarth C."/>
            <person name="Mehta T."/>
            <person name="Neiman D."/>
            <person name="Pearson M."/>
            <person name="Roberts A."/>
            <person name="Saif S."/>
            <person name="Shea T."/>
            <person name="Shenoy N."/>
            <person name="Sisk P."/>
            <person name="Stolte C."/>
            <person name="Sykes S."/>
            <person name="White J."/>
            <person name="Yandava C."/>
            <person name="Haas B."/>
            <person name="Henn M.R."/>
            <person name="Nusbaum C."/>
            <person name="Birren B."/>
        </authorList>
    </citation>
    <scope>NUCLEOTIDE SEQUENCE [LARGE SCALE GENOMIC DNA]</scope>
</reference>
<evidence type="ECO:0000256" key="3">
    <source>
        <dbReference type="ARBA" id="ARBA00022801"/>
    </source>
</evidence>